<reference evidence="6" key="2">
    <citation type="submission" date="2025-04" db="UniProtKB">
        <authorList>
            <consortium name="RefSeq"/>
        </authorList>
    </citation>
    <scope>IDENTIFICATION</scope>
    <source>
        <tissue evidence="6">Muscle</tissue>
    </source>
</reference>
<evidence type="ECO:0000313" key="5">
    <source>
        <dbReference type="Proteomes" id="UP000664940"/>
    </source>
</evidence>
<dbReference type="RefSeq" id="XP_028370311.1">
    <property type="nucleotide sequence ID" value="XM_028514510.2"/>
</dbReference>
<dbReference type="Proteomes" id="UP000504628">
    <property type="component" value="Chromosome 6"/>
</dbReference>
<dbReference type="Gene3D" id="3.10.20.90">
    <property type="entry name" value="Phosphatidylinositol 3-kinase Catalytic Subunit, Chain A, domain 1"/>
    <property type="match status" value="1"/>
</dbReference>
<proteinExistence type="predicted"/>
<evidence type="ECO:0000313" key="3">
    <source>
        <dbReference type="EMBL" id="KAF6106942.1"/>
    </source>
</evidence>
<organism evidence="4 6">
    <name type="scientific">Phyllostomus discolor</name>
    <name type="common">pale spear-nosed bat</name>
    <dbReference type="NCBI Taxonomy" id="89673"/>
    <lineage>
        <taxon>Eukaryota</taxon>
        <taxon>Metazoa</taxon>
        <taxon>Chordata</taxon>
        <taxon>Craniata</taxon>
        <taxon>Vertebrata</taxon>
        <taxon>Euteleostomi</taxon>
        <taxon>Mammalia</taxon>
        <taxon>Eutheria</taxon>
        <taxon>Laurasiatheria</taxon>
        <taxon>Chiroptera</taxon>
        <taxon>Yangochiroptera</taxon>
        <taxon>Phyllostomidae</taxon>
        <taxon>Phyllostominae</taxon>
        <taxon>Phyllostomus</taxon>
    </lineage>
</organism>
<dbReference type="SUPFAM" id="SSF54236">
    <property type="entry name" value="Ubiquitin-like"/>
    <property type="match status" value="1"/>
</dbReference>
<feature type="compositionally biased region" description="Polar residues" evidence="1">
    <location>
        <begin position="345"/>
        <end position="364"/>
    </location>
</feature>
<feature type="region of interest" description="Disordered" evidence="1">
    <location>
        <begin position="104"/>
        <end position="123"/>
    </location>
</feature>
<dbReference type="CTD" id="143630"/>
<dbReference type="GO" id="GO:0005829">
    <property type="term" value="C:cytosol"/>
    <property type="evidence" value="ECO:0007669"/>
    <property type="project" value="TreeGrafter"/>
</dbReference>
<accession>A0A6J2LSM0</accession>
<dbReference type="GO" id="GO:0006511">
    <property type="term" value="P:ubiquitin-dependent protein catabolic process"/>
    <property type="evidence" value="ECO:0007669"/>
    <property type="project" value="TreeGrafter"/>
</dbReference>
<feature type="domain" description="Ubiquitin-like" evidence="2">
    <location>
        <begin position="31"/>
        <end position="105"/>
    </location>
</feature>
<feature type="compositionally biased region" description="Polar residues" evidence="1">
    <location>
        <begin position="104"/>
        <end position="118"/>
    </location>
</feature>
<dbReference type="InterPro" id="IPR000626">
    <property type="entry name" value="Ubiquitin-like_dom"/>
</dbReference>
<dbReference type="SMART" id="SM00213">
    <property type="entry name" value="UBQ"/>
    <property type="match status" value="1"/>
</dbReference>
<evidence type="ECO:0000313" key="6">
    <source>
        <dbReference type="RefSeq" id="XP_028370311.1"/>
    </source>
</evidence>
<feature type="region of interest" description="Disordered" evidence="1">
    <location>
        <begin position="336"/>
        <end position="365"/>
    </location>
</feature>
<dbReference type="Proteomes" id="UP000664940">
    <property type="component" value="Unassembled WGS sequence"/>
</dbReference>
<dbReference type="FunFam" id="1.10.260.100:FF:000001">
    <property type="entry name" value="Ubiquilin 1"/>
    <property type="match status" value="1"/>
</dbReference>
<dbReference type="EMBL" id="JABVXQ010000006">
    <property type="protein sequence ID" value="KAF6106942.1"/>
    <property type="molecule type" value="Genomic_DNA"/>
</dbReference>
<evidence type="ECO:0000259" key="2">
    <source>
        <dbReference type="PROSITE" id="PS50053"/>
    </source>
</evidence>
<dbReference type="Pfam" id="PF23195">
    <property type="entry name" value="UBQLN1"/>
    <property type="match status" value="1"/>
</dbReference>
<dbReference type="AlphaFoldDB" id="A0A6J2LSM0"/>
<protein>
    <submittedName>
        <fullName evidence="3">Ubiquilin like</fullName>
    </submittedName>
    <submittedName>
        <fullName evidence="6">Ubiquilin-like protein</fullName>
    </submittedName>
</protein>
<evidence type="ECO:0000256" key="1">
    <source>
        <dbReference type="SAM" id="MobiDB-lite"/>
    </source>
</evidence>
<dbReference type="Pfam" id="PF00240">
    <property type="entry name" value="ubiquitin"/>
    <property type="match status" value="1"/>
</dbReference>
<name>A0A6J2LSM0_9CHIR</name>
<dbReference type="InterPro" id="IPR015496">
    <property type="entry name" value="Ubiquilin"/>
</dbReference>
<dbReference type="CDD" id="cd01808">
    <property type="entry name" value="Ubl_PLICs"/>
    <property type="match status" value="1"/>
</dbReference>
<dbReference type="GeneID" id="114498557"/>
<sequence>MPHVISRTSRMAQIGHLSGQYANKNISSSIIRVTLKTPGKQEDFILAADTSVRQFKEKLSAHFKCQMDQLVLVFMGCLLKDHDTLSQRGILDGHTIHLVIKSKQGSRSLTHSPQNMPTNKLCHRDRNTKGNISEVFQPAVMNHTSVESALFVEPDAPQGLTQDLEVGRHEYITQMLENSSAQLLLSTTDLMRQFISEHPEMQQLMQQNSEVSHILDDSEILWQTLELARNLALIQEIMQVHQPAQTLEHPLNSPSQLGLETTPGGNKALGQSYADSKNQILNSSQDPFRGNPFTVPIEGQVQEKVHSSPSYPPSSQERLDQLPVTQVIYTSSCDLSSITSSSATPNKVSHTSRGNTATNSTKGQNHICDIQQPAGVQTLPNRELTQQLQAEDKDATISLDSSGQRLEDDLQLSEEQTASSQIIGSMIKLLLNNSYLAVQMMMFMSMSQSNEQWRQQLLTFLQQTQLSDILIALANPKASQAMLQIEHGLQLLTTEAPVLLPWIAPYLWGLGCLPAPSCSYPDTVPRAWDVPNMAEPEGPECCHKSGSSL</sequence>
<dbReference type="PANTHER" id="PTHR10677">
    <property type="entry name" value="UBIQUILIN"/>
    <property type="match status" value="1"/>
</dbReference>
<dbReference type="GO" id="GO:0031593">
    <property type="term" value="F:polyubiquitin modification-dependent protein binding"/>
    <property type="evidence" value="ECO:0007669"/>
    <property type="project" value="TreeGrafter"/>
</dbReference>
<dbReference type="FunFam" id="3.10.20.90:FF:000095">
    <property type="entry name" value="Ubiquilin 4"/>
    <property type="match status" value="1"/>
</dbReference>
<evidence type="ECO:0000313" key="4">
    <source>
        <dbReference type="Proteomes" id="UP000504628"/>
    </source>
</evidence>
<dbReference type="InterPro" id="IPR029071">
    <property type="entry name" value="Ubiquitin-like_domsf"/>
</dbReference>
<gene>
    <name evidence="6" type="primary">UBQLNL</name>
    <name evidence="3" type="ORF">HJG60_019903</name>
</gene>
<dbReference type="OrthoDB" id="267397at2759"/>
<dbReference type="KEGG" id="pdic:114498557"/>
<keyword evidence="4" id="KW-1185">Reference proteome</keyword>
<dbReference type="PANTHER" id="PTHR10677:SF9">
    <property type="entry name" value="UBIQUILIN-LIKE PROTEIN"/>
    <property type="match status" value="1"/>
</dbReference>
<reference evidence="3 5" key="1">
    <citation type="journal article" date="2020" name="Nature">
        <title>Six reference-quality genomes reveal evolution of bat adaptations.</title>
        <authorList>
            <person name="Jebb D."/>
            <person name="Huang Z."/>
            <person name="Pippel M."/>
            <person name="Hughes G.M."/>
            <person name="Lavrichenko K."/>
            <person name="Devanna P."/>
            <person name="Winkler S."/>
            <person name="Jermiin L.S."/>
            <person name="Skirmuntt E.C."/>
            <person name="Katzourakis A."/>
            <person name="Burkitt-Gray L."/>
            <person name="Ray D.A."/>
            <person name="Sullivan K.A.M."/>
            <person name="Roscito J.G."/>
            <person name="Kirilenko B.M."/>
            <person name="Davalos L.M."/>
            <person name="Corthals A.P."/>
            <person name="Power M.L."/>
            <person name="Jones G."/>
            <person name="Ransome R.D."/>
            <person name="Dechmann D.K.N."/>
            <person name="Locatelli A.G."/>
            <person name="Puechmaille S.J."/>
            <person name="Fedrigo O."/>
            <person name="Jarvis E.D."/>
            <person name="Hiller M."/>
            <person name="Vernes S.C."/>
            <person name="Myers E.W."/>
            <person name="Teeling E.C."/>
        </authorList>
    </citation>
    <scope>NUCLEOTIDE SEQUENCE [LARGE SCALE GENOMIC DNA]</scope>
    <source>
        <strain evidence="3">Bat1K_MPI-CBG_1</strain>
    </source>
</reference>
<dbReference type="PROSITE" id="PS50053">
    <property type="entry name" value="UBIQUITIN_2"/>
    <property type="match status" value="1"/>
</dbReference>